<proteinExistence type="predicted"/>
<comment type="caution">
    <text evidence="2">The sequence shown here is derived from an EMBL/GenBank/DDBJ whole genome shotgun (WGS) entry which is preliminary data.</text>
</comment>
<reference evidence="3" key="1">
    <citation type="submission" date="2017-03" db="EMBL/GenBank/DDBJ databases">
        <title>Novel pathways for hydrocarbon cycling and metabolic interdependencies in hydrothermal sediment communities.</title>
        <authorList>
            <person name="Dombrowski N."/>
            <person name="Seitz K."/>
            <person name="Teske A."/>
            <person name="Baker B."/>
        </authorList>
    </citation>
    <scope>NUCLEOTIDE SEQUENCE [LARGE SCALE GENOMIC DNA]</scope>
</reference>
<dbReference type="AlphaFoldDB" id="A0A1W9S0E7"/>
<protein>
    <submittedName>
        <fullName evidence="2">Uncharacterized protein</fullName>
    </submittedName>
</protein>
<evidence type="ECO:0000313" key="2">
    <source>
        <dbReference type="EMBL" id="OQX90321.1"/>
    </source>
</evidence>
<keyword evidence="1" id="KW-0812">Transmembrane</keyword>
<name>A0A1W9S0E7_9BACT</name>
<organism evidence="2 3">
    <name type="scientific">Candidatus Coatesbacteria bacterium 4484_99</name>
    <dbReference type="NCBI Taxonomy" id="1970774"/>
    <lineage>
        <taxon>Bacteria</taxon>
        <taxon>Candidatus Coatesiibacteriota</taxon>
    </lineage>
</organism>
<dbReference type="EMBL" id="NATQ01000070">
    <property type="protein sequence ID" value="OQX90321.1"/>
    <property type="molecule type" value="Genomic_DNA"/>
</dbReference>
<gene>
    <name evidence="2" type="ORF">B6D57_03765</name>
</gene>
<evidence type="ECO:0000313" key="3">
    <source>
        <dbReference type="Proteomes" id="UP000192611"/>
    </source>
</evidence>
<feature type="transmembrane region" description="Helical" evidence="1">
    <location>
        <begin position="242"/>
        <end position="260"/>
    </location>
</feature>
<keyword evidence="1" id="KW-1133">Transmembrane helix</keyword>
<dbReference type="Proteomes" id="UP000192611">
    <property type="component" value="Unassembled WGS sequence"/>
</dbReference>
<evidence type="ECO:0000256" key="1">
    <source>
        <dbReference type="SAM" id="Phobius"/>
    </source>
</evidence>
<accession>A0A1W9S0E7</accession>
<keyword evidence="1" id="KW-0472">Membrane</keyword>
<sequence>MREHHIVFLVFGISVLIALFVPTGVKEASRQTVVVYDAIEELPEGSVVLLGADFDAHNRAEMVPQLEVLVEHLMRRRLRVIAVSMWDQGPMFAERVLRRVGDEHGLEYGIDYVNLGYAAGAQSMVRLLKDDIRAVYKTDFSGNETLNMPVLAGLEGAKDVDLMVDISDNPSGPTTYLEQIQSFHKGFRMVCGLTASAVPPIMPYVESGQIEGYIIGLKGASEYEGLIGVRGLGTIAMTAQSVGQVAILVLILVGNIFFLMERRRRAG</sequence>
<feature type="transmembrane region" description="Helical" evidence="1">
    <location>
        <begin position="7"/>
        <end position="25"/>
    </location>
</feature>